<dbReference type="RefSeq" id="WP_179029416.1">
    <property type="nucleotide sequence ID" value="NZ_JABUHS010000103.1"/>
</dbReference>
<keyword evidence="1" id="KW-0732">Signal</keyword>
<evidence type="ECO:0000313" key="2">
    <source>
        <dbReference type="EMBL" id="NWN62030.1"/>
    </source>
</evidence>
<protein>
    <recommendedName>
        <fullName evidence="4">TonB C-terminal domain-containing protein</fullName>
    </recommendedName>
</protein>
<evidence type="ECO:0008006" key="4">
    <source>
        <dbReference type="Google" id="ProtNLM"/>
    </source>
</evidence>
<evidence type="ECO:0000256" key="1">
    <source>
        <dbReference type="SAM" id="SignalP"/>
    </source>
</evidence>
<evidence type="ECO:0000313" key="3">
    <source>
        <dbReference type="Proteomes" id="UP000543908"/>
    </source>
</evidence>
<feature type="signal peptide" evidence="1">
    <location>
        <begin position="1"/>
        <end position="18"/>
    </location>
</feature>
<dbReference type="AlphaFoldDB" id="A0A7Y8UYG8"/>
<accession>A0A7Y8UYG8</accession>
<dbReference type="EMBL" id="JABUHS010000103">
    <property type="protein sequence ID" value="NWN62030.1"/>
    <property type="molecule type" value="Genomic_DNA"/>
</dbReference>
<organism evidence="2 3">
    <name type="scientific">Pseudomonas allii</name>
    <dbReference type="NCBI Taxonomy" id="2740531"/>
    <lineage>
        <taxon>Bacteria</taxon>
        <taxon>Pseudomonadati</taxon>
        <taxon>Pseudomonadota</taxon>
        <taxon>Gammaproteobacteria</taxon>
        <taxon>Pseudomonadales</taxon>
        <taxon>Pseudomonadaceae</taxon>
        <taxon>Pseudomonas</taxon>
    </lineage>
</organism>
<sequence length="85" mass="9116">MRFLVLAAAVLLSTSVLAEFVPEAVFMPKPQYPAFLTSLPGHARISLNIHRDGSVSDVKALSATKPEFGAAPWRRPNNGVSSPGR</sequence>
<feature type="chain" id="PRO_5031358191" description="TonB C-terminal domain-containing protein" evidence="1">
    <location>
        <begin position="19"/>
        <end position="85"/>
    </location>
</feature>
<proteinExistence type="predicted"/>
<reference evidence="2 3" key="1">
    <citation type="submission" date="2020-05" db="EMBL/GenBank/DDBJ databases">
        <title>Onion-isolated Pseudomonas sp.</title>
        <authorList>
            <person name="Fujikawa T."/>
            <person name="Sawada H."/>
        </authorList>
    </citation>
    <scope>NUCLEOTIDE SEQUENCE [LARGE SCALE GENOMIC DNA]</scope>
    <source>
        <strain evidence="2 3">MAFF 301512</strain>
    </source>
</reference>
<dbReference type="Proteomes" id="UP000543908">
    <property type="component" value="Unassembled WGS sequence"/>
</dbReference>
<name>A0A7Y8UYG8_9PSED</name>
<gene>
    <name evidence="2" type="ORF">HT123_13185</name>
</gene>
<comment type="caution">
    <text evidence="2">The sequence shown here is derived from an EMBL/GenBank/DDBJ whole genome shotgun (WGS) entry which is preliminary data.</text>
</comment>